<evidence type="ECO:0000313" key="3">
    <source>
        <dbReference type="Proteomes" id="UP000471633"/>
    </source>
</evidence>
<evidence type="ECO:0000256" key="1">
    <source>
        <dbReference type="SAM" id="MobiDB-lite"/>
    </source>
</evidence>
<reference evidence="2" key="1">
    <citation type="journal article" date="2012" name="Nat. Genet.">
        <title>Whole-genome sequence of Schistosoma haematobium.</title>
        <authorList>
            <person name="Young N.D."/>
            <person name="Jex A.R."/>
            <person name="Li B."/>
            <person name="Liu S."/>
            <person name="Yang L."/>
            <person name="Xiong Z."/>
            <person name="Li Y."/>
            <person name="Cantacessi C."/>
            <person name="Hall R.S."/>
            <person name="Xu X."/>
            <person name="Chen F."/>
            <person name="Wu X."/>
            <person name="Zerlotini A."/>
            <person name="Oliveira G."/>
            <person name="Hofmann A."/>
            <person name="Zhang G."/>
            <person name="Fang X."/>
            <person name="Kang Y."/>
            <person name="Campbell B.E."/>
            <person name="Loukas A."/>
            <person name="Ranganathan S."/>
            <person name="Rollinson D."/>
            <person name="Rinaldi G."/>
            <person name="Brindley P.J."/>
            <person name="Yang H."/>
            <person name="Wang J."/>
            <person name="Wang J."/>
            <person name="Gasser R.B."/>
        </authorList>
    </citation>
    <scope>NUCLEOTIDE SEQUENCE</scope>
</reference>
<dbReference type="RefSeq" id="XP_051065256.1">
    <property type="nucleotide sequence ID" value="XM_051208277.1"/>
</dbReference>
<dbReference type="Proteomes" id="UP000471633">
    <property type="component" value="Unassembled WGS sequence"/>
</dbReference>
<reference evidence="2" key="3">
    <citation type="submission" date="2021-06" db="EMBL/GenBank/DDBJ databases">
        <title>Chromosome-level genome assembly for S. haematobium.</title>
        <authorList>
            <person name="Stroehlein A.J."/>
        </authorList>
    </citation>
    <scope>NUCLEOTIDE SEQUENCE</scope>
</reference>
<accession>A0A922LER1</accession>
<name>A0A922LER1_SCHHA</name>
<dbReference type="KEGG" id="shx:MS3_00000558"/>
<reference evidence="2" key="4">
    <citation type="journal article" date="2022" name="PLoS Pathog.">
        <title>Chromosome-level genome of Schistosoma haematobium underpins genome-wide explorations of molecular variation.</title>
        <authorList>
            <person name="Stroehlein A.J."/>
            <person name="Korhonen P.K."/>
            <person name="Lee V.V."/>
            <person name="Ralph S.A."/>
            <person name="Mentink-Kane M."/>
            <person name="You H."/>
            <person name="McManus D.P."/>
            <person name="Tchuente L.T."/>
            <person name="Stothard J.R."/>
            <person name="Kaur P."/>
            <person name="Dudchenko O."/>
            <person name="Aiden E.L."/>
            <person name="Yang B."/>
            <person name="Yang H."/>
            <person name="Emery A.M."/>
            <person name="Webster B.L."/>
            <person name="Brindley P.J."/>
            <person name="Rollinson D."/>
            <person name="Chang B.C.H."/>
            <person name="Gasser R.B."/>
            <person name="Young N.D."/>
        </authorList>
    </citation>
    <scope>NUCLEOTIDE SEQUENCE</scope>
</reference>
<dbReference type="EMBL" id="AMPZ03000006">
    <property type="protein sequence ID" value="KAH9581050.1"/>
    <property type="molecule type" value="Genomic_DNA"/>
</dbReference>
<dbReference type="GeneID" id="75576417"/>
<dbReference type="AlphaFoldDB" id="A0A922LER1"/>
<feature type="compositionally biased region" description="Polar residues" evidence="1">
    <location>
        <begin position="82"/>
        <end position="92"/>
    </location>
</feature>
<sequence length="115" mass="13193">MIVFQGVKWVHHHISNDLLIKTEPSTFKVRTDFLTNILKDRIIEIIPPLRLYGKSQLFQSIDNMLTHKAYRLGILTQHKMDSNSAPGPSSQHPLKLKGETNTMVNLTNTNPINYK</sequence>
<comment type="caution">
    <text evidence="2">The sequence shown here is derived from an EMBL/GenBank/DDBJ whole genome shotgun (WGS) entry which is preliminary data.</text>
</comment>
<proteinExistence type="predicted"/>
<gene>
    <name evidence="2" type="ORF">MS3_00000558</name>
</gene>
<feature type="region of interest" description="Disordered" evidence="1">
    <location>
        <begin position="81"/>
        <end position="100"/>
    </location>
</feature>
<protein>
    <submittedName>
        <fullName evidence="2">Uncharacterized protein</fullName>
    </submittedName>
</protein>
<dbReference type="CTD" id="75576417"/>
<keyword evidence="3" id="KW-1185">Reference proteome</keyword>
<organism evidence="2 3">
    <name type="scientific">Schistosoma haematobium</name>
    <name type="common">Blood fluke</name>
    <dbReference type="NCBI Taxonomy" id="6185"/>
    <lineage>
        <taxon>Eukaryota</taxon>
        <taxon>Metazoa</taxon>
        <taxon>Spiralia</taxon>
        <taxon>Lophotrochozoa</taxon>
        <taxon>Platyhelminthes</taxon>
        <taxon>Trematoda</taxon>
        <taxon>Digenea</taxon>
        <taxon>Strigeidida</taxon>
        <taxon>Schistosomatoidea</taxon>
        <taxon>Schistosomatidae</taxon>
        <taxon>Schistosoma</taxon>
    </lineage>
</organism>
<reference evidence="2" key="2">
    <citation type="journal article" date="2019" name="Gigascience">
        <title>High-quality Schistosoma haematobium genome achieved by single-molecule and long-range sequencing.</title>
        <authorList>
            <person name="Stroehlein A.J."/>
            <person name="Korhonen P.K."/>
            <person name="Chong T.M."/>
            <person name="Lim Y.L."/>
            <person name="Chan K.G."/>
            <person name="Webster B."/>
            <person name="Rollinson D."/>
            <person name="Brindley P.J."/>
            <person name="Gasser R.B."/>
            <person name="Young N.D."/>
        </authorList>
    </citation>
    <scope>NUCLEOTIDE SEQUENCE</scope>
</reference>
<evidence type="ECO:0000313" key="2">
    <source>
        <dbReference type="EMBL" id="KAH9581050.1"/>
    </source>
</evidence>